<feature type="domain" description="Rhodanese" evidence="5">
    <location>
        <begin position="74"/>
        <end position="185"/>
    </location>
</feature>
<evidence type="ECO:0000256" key="1">
    <source>
        <dbReference type="ARBA" id="ARBA00012245"/>
    </source>
</evidence>
<proteinExistence type="predicted"/>
<dbReference type="CDD" id="cd01449">
    <property type="entry name" value="TST_Repeat_2"/>
    <property type="match status" value="1"/>
</dbReference>
<accession>U7QRK3</accession>
<dbReference type="PROSITE" id="PS50206">
    <property type="entry name" value="RHODANESE_3"/>
    <property type="match status" value="2"/>
</dbReference>
<protein>
    <recommendedName>
        <fullName evidence="1">thiosulfate sulfurtransferase</fullName>
        <ecNumber evidence="1">2.8.1.1</ecNumber>
    </recommendedName>
</protein>
<dbReference type="EMBL" id="AUZM01000006">
    <property type="protein sequence ID" value="ERT09046.1"/>
    <property type="molecule type" value="Genomic_DNA"/>
</dbReference>
<feature type="transmembrane region" description="Helical" evidence="4">
    <location>
        <begin position="12"/>
        <end position="39"/>
    </location>
</feature>
<dbReference type="PANTHER" id="PTHR43855">
    <property type="entry name" value="THIOSULFATE SULFURTRANSFERASE"/>
    <property type="match status" value="1"/>
</dbReference>
<dbReference type="InterPro" id="IPR051126">
    <property type="entry name" value="Thiosulfate_sulfurtransferase"/>
</dbReference>
<gene>
    <name evidence="6" type="ORF">M595_0964</name>
</gene>
<evidence type="ECO:0000313" key="7">
    <source>
        <dbReference type="Proteomes" id="UP000017127"/>
    </source>
</evidence>
<dbReference type="OrthoDB" id="9770030at2"/>
<evidence type="ECO:0000256" key="3">
    <source>
        <dbReference type="ARBA" id="ARBA00047549"/>
    </source>
</evidence>
<dbReference type="EC" id="2.8.1.1" evidence="1"/>
<keyword evidence="7" id="KW-1185">Reference proteome</keyword>
<evidence type="ECO:0000256" key="4">
    <source>
        <dbReference type="SAM" id="Phobius"/>
    </source>
</evidence>
<dbReference type="SUPFAM" id="SSF52821">
    <property type="entry name" value="Rhodanese/Cell cycle control phosphatase"/>
    <property type="match status" value="2"/>
</dbReference>
<dbReference type="AlphaFoldDB" id="U7QRK3"/>
<keyword evidence="4" id="KW-1133">Transmembrane helix</keyword>
<evidence type="ECO:0000256" key="2">
    <source>
        <dbReference type="ARBA" id="ARBA00022737"/>
    </source>
</evidence>
<dbReference type="GO" id="GO:0004792">
    <property type="term" value="F:thiosulfate-cyanide sulfurtransferase activity"/>
    <property type="evidence" value="ECO:0007669"/>
    <property type="project" value="UniProtKB-EC"/>
</dbReference>
<evidence type="ECO:0000259" key="5">
    <source>
        <dbReference type="PROSITE" id="PS50206"/>
    </source>
</evidence>
<comment type="caution">
    <text evidence="6">The sequence shown here is derived from an EMBL/GenBank/DDBJ whole genome shotgun (WGS) entry which is preliminary data.</text>
</comment>
<dbReference type="Pfam" id="PF00581">
    <property type="entry name" value="Rhodanese"/>
    <property type="match status" value="1"/>
</dbReference>
<comment type="catalytic activity">
    <reaction evidence="3">
        <text>thiosulfate + hydrogen cyanide = thiocyanate + sulfite + 2 H(+)</text>
        <dbReference type="Rhea" id="RHEA:16881"/>
        <dbReference type="ChEBI" id="CHEBI:15378"/>
        <dbReference type="ChEBI" id="CHEBI:17359"/>
        <dbReference type="ChEBI" id="CHEBI:18022"/>
        <dbReference type="ChEBI" id="CHEBI:18407"/>
        <dbReference type="ChEBI" id="CHEBI:33542"/>
        <dbReference type="EC" id="2.8.1.1"/>
    </reaction>
</comment>
<keyword evidence="2" id="KW-0677">Repeat</keyword>
<dbReference type="SMART" id="SM00450">
    <property type="entry name" value="RHOD"/>
    <property type="match status" value="2"/>
</dbReference>
<sequence length="336" mass="37999">MPGQEKGEKLLLNHSLITILGWIGLSFFGVGVIFVYLWFETTALDSSSQSQFTQATLNLEHQWIVSGEHAKSLVEQGATLLDARSLQILHLERLQNATFVSWQDFSLPNPPNRGKLLTDDRVLTQKLQAIGIFQDRPVIVYIDPKTGWGEEGRIVWMLRSLGHSQAVWVDGGYGALIKAGVAVENRLQSTQPSPGDFQVQRRQNWEINREQLKHRLNDNNLVIVDSREPREYQGKTPYGEQRGGHIPGAIHLYYKELLDENGMLFSREFILEKLAEKGITPDKEIVSYCTGGIRSAWLTSVLVDLGFSAQNYPGSMWEWSAYPAEDYPLLNSKNQS</sequence>
<reference evidence="6 7" key="1">
    <citation type="journal article" date="2013" name="Front. Microbiol.">
        <title>Comparative genomic analyses of the cyanobacterium, Lyngbya aestuarii BL J, a powerful hydrogen producer.</title>
        <authorList>
            <person name="Kothari A."/>
            <person name="Vaughn M."/>
            <person name="Garcia-Pichel F."/>
        </authorList>
    </citation>
    <scope>NUCLEOTIDE SEQUENCE [LARGE SCALE GENOMIC DNA]</scope>
    <source>
        <strain evidence="6 7">BL J</strain>
    </source>
</reference>
<dbReference type="InterPro" id="IPR036873">
    <property type="entry name" value="Rhodanese-like_dom_sf"/>
</dbReference>
<dbReference type="InterPro" id="IPR001763">
    <property type="entry name" value="Rhodanese-like_dom"/>
</dbReference>
<organism evidence="6 7">
    <name type="scientific">Lyngbya aestuarii BL J</name>
    <dbReference type="NCBI Taxonomy" id="1348334"/>
    <lineage>
        <taxon>Bacteria</taxon>
        <taxon>Bacillati</taxon>
        <taxon>Cyanobacteriota</taxon>
        <taxon>Cyanophyceae</taxon>
        <taxon>Oscillatoriophycideae</taxon>
        <taxon>Oscillatoriales</taxon>
        <taxon>Microcoleaceae</taxon>
        <taxon>Lyngbya</taxon>
    </lineage>
</organism>
<dbReference type="Gene3D" id="3.40.250.10">
    <property type="entry name" value="Rhodanese-like domain"/>
    <property type="match status" value="2"/>
</dbReference>
<dbReference type="Proteomes" id="UP000017127">
    <property type="component" value="Unassembled WGS sequence"/>
</dbReference>
<evidence type="ECO:0000313" key="6">
    <source>
        <dbReference type="EMBL" id="ERT09046.1"/>
    </source>
</evidence>
<dbReference type="RefSeq" id="WP_023064876.1">
    <property type="nucleotide sequence ID" value="NZ_AUZM01000006.1"/>
</dbReference>
<name>U7QRK3_9CYAN</name>
<feature type="domain" description="Rhodanese" evidence="5">
    <location>
        <begin position="217"/>
        <end position="328"/>
    </location>
</feature>
<dbReference type="PANTHER" id="PTHR43855:SF1">
    <property type="entry name" value="THIOSULFATE SULFURTRANSFERASE"/>
    <property type="match status" value="1"/>
</dbReference>
<keyword evidence="4" id="KW-0472">Membrane</keyword>
<keyword evidence="4" id="KW-0812">Transmembrane</keyword>